<dbReference type="EMBL" id="VSSQ01000345">
    <property type="protein sequence ID" value="MPL92009.1"/>
    <property type="molecule type" value="Genomic_DNA"/>
</dbReference>
<protein>
    <submittedName>
        <fullName evidence="2">Uncharacterized protein</fullName>
    </submittedName>
</protein>
<name>A0A644VKT3_9ZZZZ</name>
<feature type="region of interest" description="Disordered" evidence="1">
    <location>
        <begin position="137"/>
        <end position="159"/>
    </location>
</feature>
<sequence>MFCLCRVDFHLPARFPCRNGKRPRGCRGLSLFRVKASVAVDVVPVLALRQLLEGVLGRRARQRPFQRVGVFVPVIRLGHAPASEQRIGHDPEEQQERGEADEGADRGDLVPGGEGFGVVDVAPRHALPAKEVLREEGQIRADEHHPEMQLARPLGILPP</sequence>
<feature type="compositionally biased region" description="Basic and acidic residues" evidence="1">
    <location>
        <begin position="86"/>
        <end position="108"/>
    </location>
</feature>
<evidence type="ECO:0000256" key="1">
    <source>
        <dbReference type="SAM" id="MobiDB-lite"/>
    </source>
</evidence>
<accession>A0A644VKT3</accession>
<reference evidence="2" key="1">
    <citation type="submission" date="2019-08" db="EMBL/GenBank/DDBJ databases">
        <authorList>
            <person name="Kucharzyk K."/>
            <person name="Murdoch R.W."/>
            <person name="Higgins S."/>
            <person name="Loffler F."/>
        </authorList>
    </citation>
    <scope>NUCLEOTIDE SEQUENCE</scope>
</reference>
<gene>
    <name evidence="2" type="ORF">SDC9_38098</name>
</gene>
<proteinExistence type="predicted"/>
<feature type="compositionally biased region" description="Basic and acidic residues" evidence="1">
    <location>
        <begin position="137"/>
        <end position="147"/>
    </location>
</feature>
<comment type="caution">
    <text evidence="2">The sequence shown here is derived from an EMBL/GenBank/DDBJ whole genome shotgun (WGS) entry which is preliminary data.</text>
</comment>
<evidence type="ECO:0000313" key="2">
    <source>
        <dbReference type="EMBL" id="MPL92009.1"/>
    </source>
</evidence>
<dbReference type="AlphaFoldDB" id="A0A644VKT3"/>
<organism evidence="2">
    <name type="scientific">bioreactor metagenome</name>
    <dbReference type="NCBI Taxonomy" id="1076179"/>
    <lineage>
        <taxon>unclassified sequences</taxon>
        <taxon>metagenomes</taxon>
        <taxon>ecological metagenomes</taxon>
    </lineage>
</organism>
<feature type="region of interest" description="Disordered" evidence="1">
    <location>
        <begin position="82"/>
        <end position="112"/>
    </location>
</feature>